<dbReference type="Ensembl" id="ENSSAUT00010021121.1">
    <property type="protein sequence ID" value="ENSSAUP00010019970.1"/>
    <property type="gene ID" value="ENSSAUG00010008861.1"/>
</dbReference>
<dbReference type="GO" id="GO:0051016">
    <property type="term" value="P:barbed-end actin filament capping"/>
    <property type="evidence" value="ECO:0007669"/>
    <property type="project" value="TreeGrafter"/>
</dbReference>
<keyword evidence="6" id="KW-0106">Calcium</keyword>
<dbReference type="GO" id="GO:0030031">
    <property type="term" value="P:cell projection assembly"/>
    <property type="evidence" value="ECO:0007669"/>
    <property type="project" value="TreeGrafter"/>
</dbReference>
<evidence type="ECO:0000256" key="7">
    <source>
        <dbReference type="ARBA" id="ARBA00023203"/>
    </source>
</evidence>
<reference evidence="10" key="1">
    <citation type="submission" date="2021-04" db="EMBL/GenBank/DDBJ databases">
        <authorList>
            <consortium name="Wellcome Sanger Institute Data Sharing"/>
        </authorList>
    </citation>
    <scope>NUCLEOTIDE SEQUENCE [LARGE SCALE GENOMIC DNA]</scope>
</reference>
<reference evidence="10" key="2">
    <citation type="submission" date="2025-08" db="UniProtKB">
        <authorList>
            <consortium name="Ensembl"/>
        </authorList>
    </citation>
    <scope>IDENTIFICATION</scope>
</reference>
<evidence type="ECO:0000256" key="4">
    <source>
        <dbReference type="ARBA" id="ARBA00022490"/>
    </source>
</evidence>
<dbReference type="InterPro" id="IPR007122">
    <property type="entry name" value="Villin/Gelsolin"/>
</dbReference>
<feature type="domain" description="Gelsolin-like" evidence="9">
    <location>
        <begin position="519"/>
        <end position="584"/>
    </location>
</feature>
<feature type="domain" description="Gelsolin-like" evidence="9">
    <location>
        <begin position="621"/>
        <end position="695"/>
    </location>
</feature>
<dbReference type="Gene3D" id="3.40.20.10">
    <property type="entry name" value="Severin"/>
    <property type="match status" value="6"/>
</dbReference>
<feature type="domain" description="Gelsolin-like" evidence="9">
    <location>
        <begin position="400"/>
        <end position="479"/>
    </location>
</feature>
<evidence type="ECO:0000256" key="5">
    <source>
        <dbReference type="ARBA" id="ARBA00022737"/>
    </source>
</evidence>
<evidence type="ECO:0000313" key="11">
    <source>
        <dbReference type="Proteomes" id="UP000472265"/>
    </source>
</evidence>
<dbReference type="CDD" id="cd11289">
    <property type="entry name" value="gelsolin_S2_like"/>
    <property type="match status" value="1"/>
</dbReference>
<dbReference type="FunFam" id="3.40.20.10:FF:000001">
    <property type="entry name" value="Gelsolin"/>
    <property type="match status" value="1"/>
</dbReference>
<evidence type="ECO:0000256" key="8">
    <source>
        <dbReference type="ARBA" id="ARBA00023212"/>
    </source>
</evidence>
<keyword evidence="11" id="KW-1185">Reference proteome</keyword>
<dbReference type="CDD" id="cd11288">
    <property type="entry name" value="gelsolin_S5_like"/>
    <property type="match status" value="1"/>
</dbReference>
<dbReference type="GO" id="GO:0008154">
    <property type="term" value="P:actin polymerization or depolymerization"/>
    <property type="evidence" value="ECO:0007669"/>
    <property type="project" value="TreeGrafter"/>
</dbReference>
<protein>
    <submittedName>
        <fullName evidence="10">Scinderin like a</fullName>
    </submittedName>
</protein>
<dbReference type="FunFam" id="3.40.20.10:FF:000005">
    <property type="entry name" value="Gelsolin"/>
    <property type="match status" value="1"/>
</dbReference>
<evidence type="ECO:0000256" key="1">
    <source>
        <dbReference type="ARBA" id="ARBA00004245"/>
    </source>
</evidence>
<evidence type="ECO:0000256" key="6">
    <source>
        <dbReference type="ARBA" id="ARBA00022837"/>
    </source>
</evidence>
<dbReference type="PANTHER" id="PTHR11977">
    <property type="entry name" value="VILLIN"/>
    <property type="match status" value="1"/>
</dbReference>
<proteinExistence type="inferred from homology"/>
<gene>
    <name evidence="10" type="primary">scinla</name>
</gene>
<dbReference type="SUPFAM" id="SSF82754">
    <property type="entry name" value="C-terminal, gelsolin-like domain of Sec23/24"/>
    <property type="match status" value="1"/>
</dbReference>
<dbReference type="InterPro" id="IPR036180">
    <property type="entry name" value="Gelsolin-like_dom_sf"/>
</dbReference>
<reference evidence="10" key="3">
    <citation type="submission" date="2025-09" db="UniProtKB">
        <authorList>
            <consortium name="Ensembl"/>
        </authorList>
    </citation>
    <scope>IDENTIFICATION</scope>
</reference>
<dbReference type="AlphaFoldDB" id="A0A671V506"/>
<feature type="domain" description="Gelsolin-like" evidence="9">
    <location>
        <begin position="257"/>
        <end position="332"/>
    </location>
</feature>
<dbReference type="PANTHER" id="PTHR11977:SF27">
    <property type="entry name" value="SCINDERIN LIKE A-RELATED"/>
    <property type="match status" value="1"/>
</dbReference>
<dbReference type="FunFam" id="3.40.20.10:FF:000004">
    <property type="entry name" value="Gelsolin"/>
    <property type="match status" value="1"/>
</dbReference>
<dbReference type="GO" id="GO:0051014">
    <property type="term" value="P:actin filament severing"/>
    <property type="evidence" value="ECO:0007669"/>
    <property type="project" value="TreeGrafter"/>
</dbReference>
<feature type="domain" description="Gelsolin-like" evidence="9">
    <location>
        <begin position="27"/>
        <end position="103"/>
    </location>
</feature>
<dbReference type="GO" id="GO:0051015">
    <property type="term" value="F:actin filament binding"/>
    <property type="evidence" value="ECO:0007669"/>
    <property type="project" value="InterPro"/>
</dbReference>
<dbReference type="CDD" id="cd11291">
    <property type="entry name" value="gelsolin_S6_like"/>
    <property type="match status" value="1"/>
</dbReference>
<dbReference type="SUPFAM" id="SSF55753">
    <property type="entry name" value="Actin depolymerizing proteins"/>
    <property type="match status" value="5"/>
</dbReference>
<dbReference type="SMART" id="SM00262">
    <property type="entry name" value="GEL"/>
    <property type="match status" value="6"/>
</dbReference>
<dbReference type="InterPro" id="IPR007123">
    <property type="entry name" value="Gelsolin-like_dom"/>
</dbReference>
<sequence>VKYFDSADVKYILNEDGLQVWRIEKMNIVPVPKALQGSFYEGDAYIVLYTRERSFYLHSWLGEKATQDERGAAAIFMMQLDDHLGGSPIQYTEFQNEESKTFLGYFKRGIQYKKGGVASGFKQVVTNEANQKRLLHVKGRRNIKAKEVDMSWDSFNTDDCFIIVLGENIFHWSGSNCNRFERLKTTELAIDIRDNELRGRGKVEMIDEGSEPEEVIKVSFYFVFFLNRKPNICGCKCDFDFMATRKNASATVQSTTVVADKNPFQQNMLSMSECYILDNGGNKKIFVWKGKDASPDERKAARTAADKFIKEKNYHPNTQIQILAAGAETMLFKQFFFNWLDKDESTGPTKPFITGRIAKVDQIPFDASKLHETAAMAAQHSMVDDGSGKVQIWRVEGKDKVLMDPSTHGQFFGGDCYLVLYSYNTGGREKHIIYTWQGQKCSRDELGASAILTISLDNSMGGVATQVRVTQGQEPPHFVSMFKDKFLVVHLGGTSREGGQSEPGSKRLFHIRQSSTKATRAVEVEPTASALNTNDVFVLKTPEALYLWKGKGQTGEEMDAARYVASLLGGAVTEVEEGEEPAPFWASLGGKKAYQTSKTLQMAVSAPRLFACSNKTGRLIVKEVPGEFTQGDLLPDDVMILDTGAQVFVWIGKEANEAEKTGSAKIVQDYLDSDPSGRSGIPITTIKQKEEPRIFTGWFHAWDAKWSSSQDALRGSASPWLSASQKMRRRGSWVNVPYFEKKSFVYILPLVTTFILDKLSYCKVSSSWFKHRADAAFRASYSICAIISNVKCGY</sequence>
<keyword evidence="3" id="KW-0117">Actin capping</keyword>
<feature type="domain" description="Gelsolin-like" evidence="9">
    <location>
        <begin position="142"/>
        <end position="215"/>
    </location>
</feature>
<dbReference type="PRINTS" id="PR00597">
    <property type="entry name" value="GELSOLIN"/>
</dbReference>
<evidence type="ECO:0000259" key="9">
    <source>
        <dbReference type="Pfam" id="PF00626"/>
    </source>
</evidence>
<name>A0A671V506_SPAAU</name>
<dbReference type="InParanoid" id="A0A671V506"/>
<keyword evidence="5" id="KW-0677">Repeat</keyword>
<dbReference type="GeneTree" id="ENSGT00940000164612"/>
<dbReference type="GO" id="GO:0007417">
    <property type="term" value="P:central nervous system development"/>
    <property type="evidence" value="ECO:0007669"/>
    <property type="project" value="TreeGrafter"/>
</dbReference>
<keyword evidence="4" id="KW-0963">Cytoplasm</keyword>
<dbReference type="CDD" id="cd11293">
    <property type="entry name" value="gelsolin_S4_like"/>
    <property type="match status" value="1"/>
</dbReference>
<evidence type="ECO:0000313" key="10">
    <source>
        <dbReference type="Ensembl" id="ENSSAUP00010019970.1"/>
    </source>
</evidence>
<evidence type="ECO:0000256" key="2">
    <source>
        <dbReference type="ARBA" id="ARBA00008418"/>
    </source>
</evidence>
<comment type="subcellular location">
    <subcellularLocation>
        <location evidence="1">Cytoplasm</location>
        <location evidence="1">Cytoskeleton</location>
    </subcellularLocation>
</comment>
<dbReference type="GO" id="GO:0005546">
    <property type="term" value="F:phosphatidylinositol-4,5-bisphosphate binding"/>
    <property type="evidence" value="ECO:0007669"/>
    <property type="project" value="TreeGrafter"/>
</dbReference>
<dbReference type="GO" id="GO:0015629">
    <property type="term" value="C:actin cytoskeleton"/>
    <property type="evidence" value="ECO:0007669"/>
    <property type="project" value="TreeGrafter"/>
</dbReference>
<dbReference type="CDD" id="cd11290">
    <property type="entry name" value="gelsolin_S1_like"/>
    <property type="match status" value="1"/>
</dbReference>
<keyword evidence="7" id="KW-0009">Actin-binding</keyword>
<organism evidence="10 11">
    <name type="scientific">Sparus aurata</name>
    <name type="common">Gilthead sea bream</name>
    <dbReference type="NCBI Taxonomy" id="8175"/>
    <lineage>
        <taxon>Eukaryota</taxon>
        <taxon>Metazoa</taxon>
        <taxon>Chordata</taxon>
        <taxon>Craniata</taxon>
        <taxon>Vertebrata</taxon>
        <taxon>Euteleostomi</taxon>
        <taxon>Actinopterygii</taxon>
        <taxon>Neopterygii</taxon>
        <taxon>Teleostei</taxon>
        <taxon>Neoteleostei</taxon>
        <taxon>Acanthomorphata</taxon>
        <taxon>Eupercaria</taxon>
        <taxon>Spariformes</taxon>
        <taxon>Sparidae</taxon>
        <taxon>Sparus</taxon>
    </lineage>
</organism>
<evidence type="ECO:0000256" key="3">
    <source>
        <dbReference type="ARBA" id="ARBA00022467"/>
    </source>
</evidence>
<keyword evidence="8" id="KW-0206">Cytoskeleton</keyword>
<dbReference type="GO" id="GO:0005737">
    <property type="term" value="C:cytoplasm"/>
    <property type="evidence" value="ECO:0007669"/>
    <property type="project" value="TreeGrafter"/>
</dbReference>
<accession>A0A671V506</accession>
<dbReference type="Proteomes" id="UP000472265">
    <property type="component" value="Chromosome 11"/>
</dbReference>
<comment type="similarity">
    <text evidence="2">Belongs to the villin/gelsolin family.</text>
</comment>
<dbReference type="InterPro" id="IPR029006">
    <property type="entry name" value="ADF-H/Gelsolin-like_dom_sf"/>
</dbReference>
<dbReference type="Pfam" id="PF00626">
    <property type="entry name" value="Gelsolin"/>
    <property type="match status" value="6"/>
</dbReference>